<evidence type="ECO:0000313" key="3">
    <source>
        <dbReference type="Proteomes" id="UP000076512"/>
    </source>
</evidence>
<feature type="transmembrane region" description="Helical" evidence="1">
    <location>
        <begin position="12"/>
        <end position="32"/>
    </location>
</feature>
<keyword evidence="3" id="KW-1185">Reference proteome</keyword>
<sequence length="152" mass="16567">MARQRFWTLPRTLVGAVLANTLIGPLAADLLIPDIAKQHLHNPNWPPHAKFHDAQYVGMGMLTGAMGLRILLRRKGDQRAQFYLAAALGSVTWLGMWGALLFPGTAAKDPEFECTSHRVLGMDVQLFIALVMLVGLSAAVGVERGRARRIAG</sequence>
<dbReference type="STRING" id="455432.AWN90_00395"/>
<gene>
    <name evidence="2" type="ORF">AWN90_00395</name>
</gene>
<evidence type="ECO:0000313" key="2">
    <source>
        <dbReference type="EMBL" id="KZM71281.1"/>
    </source>
</evidence>
<accession>A0A164KD80</accession>
<feature type="transmembrane region" description="Helical" evidence="1">
    <location>
        <begin position="124"/>
        <end position="142"/>
    </location>
</feature>
<evidence type="ECO:0000256" key="1">
    <source>
        <dbReference type="SAM" id="Phobius"/>
    </source>
</evidence>
<feature type="transmembrane region" description="Helical" evidence="1">
    <location>
        <begin position="84"/>
        <end position="104"/>
    </location>
</feature>
<dbReference type="Proteomes" id="UP000076512">
    <property type="component" value="Unassembled WGS sequence"/>
</dbReference>
<reference evidence="2 3" key="1">
    <citation type="submission" date="2016-04" db="EMBL/GenBank/DDBJ databases">
        <authorList>
            <person name="Evans L.H."/>
            <person name="Alamgir A."/>
            <person name="Owens N."/>
            <person name="Weber N.D."/>
            <person name="Virtaneva K."/>
            <person name="Barbian K."/>
            <person name="Babar A."/>
            <person name="Rosenke K."/>
        </authorList>
    </citation>
    <scope>NUCLEOTIDE SEQUENCE [LARGE SCALE GENOMIC DNA]</scope>
    <source>
        <strain evidence="2 3">IFM 0406</strain>
    </source>
</reference>
<organism evidence="2 3">
    <name type="scientific">Nocardia terpenica</name>
    <dbReference type="NCBI Taxonomy" id="455432"/>
    <lineage>
        <taxon>Bacteria</taxon>
        <taxon>Bacillati</taxon>
        <taxon>Actinomycetota</taxon>
        <taxon>Actinomycetes</taxon>
        <taxon>Mycobacteriales</taxon>
        <taxon>Nocardiaceae</taxon>
        <taxon>Nocardia</taxon>
    </lineage>
</organism>
<name>A0A164KD80_9NOCA</name>
<keyword evidence="1" id="KW-0472">Membrane</keyword>
<dbReference type="RefSeq" id="WP_067576657.1">
    <property type="nucleotide sequence ID" value="NZ_JABMCZ010000003.1"/>
</dbReference>
<keyword evidence="1" id="KW-1133">Transmembrane helix</keyword>
<dbReference type="OrthoDB" id="122427at2"/>
<dbReference type="InterPro" id="IPR046580">
    <property type="entry name" value="DUF6640"/>
</dbReference>
<dbReference type="Pfam" id="PF20345">
    <property type="entry name" value="DUF6640"/>
    <property type="match status" value="1"/>
</dbReference>
<feature type="transmembrane region" description="Helical" evidence="1">
    <location>
        <begin position="54"/>
        <end position="72"/>
    </location>
</feature>
<comment type="caution">
    <text evidence="2">The sequence shown here is derived from an EMBL/GenBank/DDBJ whole genome shotgun (WGS) entry which is preliminary data.</text>
</comment>
<dbReference type="AlphaFoldDB" id="A0A164KD80"/>
<keyword evidence="1" id="KW-0812">Transmembrane</keyword>
<proteinExistence type="predicted"/>
<dbReference type="EMBL" id="LWGR01000012">
    <property type="protein sequence ID" value="KZM71281.1"/>
    <property type="molecule type" value="Genomic_DNA"/>
</dbReference>
<protein>
    <submittedName>
        <fullName evidence="2">Uncharacterized protein</fullName>
    </submittedName>
</protein>